<gene>
    <name evidence="2" type="ORF">FKV42_03305</name>
</gene>
<feature type="domain" description="Glycosyltransferase subfamily 4-like N-terminal" evidence="1">
    <location>
        <begin position="66"/>
        <end position="170"/>
    </location>
</feature>
<dbReference type="SUPFAM" id="SSF53756">
    <property type="entry name" value="UDP-Glycosyltransferase/glycogen phosphorylase"/>
    <property type="match status" value="1"/>
</dbReference>
<evidence type="ECO:0000313" key="3">
    <source>
        <dbReference type="Proteomes" id="UP000319335"/>
    </source>
</evidence>
<comment type="caution">
    <text evidence="2">The sequence shown here is derived from an EMBL/GenBank/DDBJ whole genome shotgun (WGS) entry which is preliminary data.</text>
</comment>
<proteinExistence type="predicted"/>
<organism evidence="2 3">
    <name type="scientific">Methanolobus vulcani</name>
    <dbReference type="NCBI Taxonomy" id="38026"/>
    <lineage>
        <taxon>Archaea</taxon>
        <taxon>Methanobacteriati</taxon>
        <taxon>Methanobacteriota</taxon>
        <taxon>Stenosarchaea group</taxon>
        <taxon>Methanomicrobia</taxon>
        <taxon>Methanosarcinales</taxon>
        <taxon>Methanosarcinaceae</taxon>
        <taxon>Methanolobus</taxon>
    </lineage>
</organism>
<dbReference type="AlphaFoldDB" id="A0A7Z8KQ80"/>
<dbReference type="Gene3D" id="3.40.50.2000">
    <property type="entry name" value="Glycogen Phosphorylase B"/>
    <property type="match status" value="2"/>
</dbReference>
<evidence type="ECO:0000313" key="2">
    <source>
        <dbReference type="EMBL" id="TQD27266.1"/>
    </source>
</evidence>
<dbReference type="InterPro" id="IPR050194">
    <property type="entry name" value="Glycosyltransferase_grp1"/>
</dbReference>
<dbReference type="PANTHER" id="PTHR45947:SF3">
    <property type="entry name" value="SULFOQUINOVOSYL TRANSFERASE SQD2"/>
    <property type="match status" value="1"/>
</dbReference>
<dbReference type="Proteomes" id="UP000319335">
    <property type="component" value="Unassembled WGS sequence"/>
</dbReference>
<keyword evidence="3" id="KW-1185">Reference proteome</keyword>
<name>A0A7Z8KQ80_9EURY</name>
<dbReference type="InterPro" id="IPR028098">
    <property type="entry name" value="Glyco_trans_4-like_N"/>
</dbReference>
<dbReference type="Pfam" id="PF13692">
    <property type="entry name" value="Glyco_trans_1_4"/>
    <property type="match status" value="1"/>
</dbReference>
<sequence length="370" mass="42220">MKYNIYMVSSADSTMEYGSTTRPYYISTYLVQNKDINIYHMCENPTNFQDNLIHYYQKNKKNKFKIINDLMLLYKISRSASPHILYPHQPVNALRLLPFKFLFNSPLIYDAHSAFCIENNNFKNRLIEKIILKYSNIVIAPSAMLKEVLIQNYNLNPDKIKIVENGVDTTKLYPESSDILLKDTLGINEDDKVIVFTCPRIETFPANTIALRYIFDLFPKIENRLHNIKLVIIGGGTEIDTPSENIIYVGYVQNLSKYINLADVCIAPYPSTAVCGGTRNKVADYFACGKVVVSTEEGISGFDDAMPDVHFLLAQSEDDFVSKIVQVLTSPDGMSNIGLNARDLCVKKYDWKLKSNEICSIMRYLLKNKT</sequence>
<dbReference type="CDD" id="cd03801">
    <property type="entry name" value="GT4_PimA-like"/>
    <property type="match status" value="1"/>
</dbReference>
<evidence type="ECO:0000259" key="1">
    <source>
        <dbReference type="Pfam" id="PF13439"/>
    </source>
</evidence>
<reference evidence="2 3" key="1">
    <citation type="submission" date="2019-06" db="EMBL/GenBank/DDBJ databases">
        <title>Draft genome sequence of Methanolobus vulcani B1d.</title>
        <authorList>
            <person name="Creighbaum A.J."/>
            <person name="Ticak T."/>
            <person name="Hariraju D."/>
            <person name="Arivett B.A."/>
            <person name="Ferguson D.J.Jr."/>
        </authorList>
    </citation>
    <scope>NUCLEOTIDE SEQUENCE [LARGE SCALE GENOMIC DNA]</scope>
    <source>
        <strain evidence="2 3">B1d</strain>
    </source>
</reference>
<dbReference type="Pfam" id="PF13439">
    <property type="entry name" value="Glyco_transf_4"/>
    <property type="match status" value="1"/>
</dbReference>
<dbReference type="PANTHER" id="PTHR45947">
    <property type="entry name" value="SULFOQUINOVOSYL TRANSFERASE SQD2"/>
    <property type="match status" value="1"/>
</dbReference>
<accession>A0A7Z8KQ80</accession>
<keyword evidence="2" id="KW-0808">Transferase</keyword>
<dbReference type="GO" id="GO:0016758">
    <property type="term" value="F:hexosyltransferase activity"/>
    <property type="evidence" value="ECO:0007669"/>
    <property type="project" value="TreeGrafter"/>
</dbReference>
<protein>
    <submittedName>
        <fullName evidence="2">Glycosyltransferase family 4 protein</fullName>
    </submittedName>
</protein>
<dbReference type="EMBL" id="VIAQ01000009">
    <property type="protein sequence ID" value="TQD27266.1"/>
    <property type="molecule type" value="Genomic_DNA"/>
</dbReference>
<dbReference type="OrthoDB" id="132546at2157"/>
<dbReference type="RefSeq" id="WP_154808837.1">
    <property type="nucleotide sequence ID" value="NZ_VIAQ01000009.1"/>
</dbReference>